<dbReference type="CDD" id="cd02440">
    <property type="entry name" value="AdoMet_MTases"/>
    <property type="match status" value="1"/>
</dbReference>
<dbReference type="AlphaFoldDB" id="A0A5R9JI69"/>
<sequence>MTQVKRAVRFALARAARMPGMQRPAFAAFARLFPDQPWQATHPFDRGLGTDTGGFVPQWLLQPGVTEADQGSPYAGCQPECVRAALASLPDTRNYSFIDLGCGKGRAMIVASEYSFHAILGVELSGGLVAVAARNAALVARAHPERTRLQPMQGDAAGVALPDGPLVIFNYHAFPRALVGRIAERLAAAASPGREIFYVYENPVCHYVLDALPGFTRWFAAKVACTDEERGRSPGDEDTVVVWRAGGPPRTAHDGADAGLRETVPGWGVELHPGLASGAGIPTSIG</sequence>
<dbReference type="Proteomes" id="UP000305654">
    <property type="component" value="Unassembled WGS sequence"/>
</dbReference>
<proteinExistence type="predicted"/>
<comment type="caution">
    <text evidence="1">The sequence shown here is derived from an EMBL/GenBank/DDBJ whole genome shotgun (WGS) entry which is preliminary data.</text>
</comment>
<keyword evidence="1" id="KW-0489">Methyltransferase</keyword>
<accession>A0A5R9JI69</accession>
<dbReference type="EMBL" id="VCDI01000001">
    <property type="protein sequence ID" value="TLU74018.1"/>
    <property type="molecule type" value="Genomic_DNA"/>
</dbReference>
<dbReference type="InterPro" id="IPR029063">
    <property type="entry name" value="SAM-dependent_MTases_sf"/>
</dbReference>
<dbReference type="RefSeq" id="WP_138324271.1">
    <property type="nucleotide sequence ID" value="NZ_VCDI01000001.1"/>
</dbReference>
<evidence type="ECO:0000313" key="2">
    <source>
        <dbReference type="Proteomes" id="UP000305654"/>
    </source>
</evidence>
<dbReference type="OrthoDB" id="9780095at2"/>
<dbReference type="SUPFAM" id="SSF53335">
    <property type="entry name" value="S-adenosyl-L-methionine-dependent methyltransferases"/>
    <property type="match status" value="1"/>
</dbReference>
<protein>
    <submittedName>
        <fullName evidence="1">Class I SAM-dependent methyltransferase</fullName>
    </submittedName>
</protein>
<dbReference type="GO" id="GO:0008168">
    <property type="term" value="F:methyltransferase activity"/>
    <property type="evidence" value="ECO:0007669"/>
    <property type="project" value="UniProtKB-KW"/>
</dbReference>
<keyword evidence="2" id="KW-1185">Reference proteome</keyword>
<evidence type="ECO:0000313" key="1">
    <source>
        <dbReference type="EMBL" id="TLU74018.1"/>
    </source>
</evidence>
<name>A0A5R9JI69_9PROT</name>
<keyword evidence="1" id="KW-0808">Transferase</keyword>
<dbReference type="GO" id="GO:0032259">
    <property type="term" value="P:methylation"/>
    <property type="evidence" value="ECO:0007669"/>
    <property type="project" value="UniProtKB-KW"/>
</dbReference>
<organism evidence="1 2">
    <name type="scientific">Lichenicoccus roseus</name>
    <dbReference type="NCBI Taxonomy" id="2683649"/>
    <lineage>
        <taxon>Bacteria</taxon>
        <taxon>Pseudomonadati</taxon>
        <taxon>Pseudomonadota</taxon>
        <taxon>Alphaproteobacteria</taxon>
        <taxon>Acetobacterales</taxon>
        <taxon>Acetobacteraceae</taxon>
        <taxon>Lichenicoccus</taxon>
    </lineage>
</organism>
<gene>
    <name evidence="1" type="ORF">FE263_02040</name>
</gene>
<dbReference type="Gene3D" id="3.40.50.150">
    <property type="entry name" value="Vaccinia Virus protein VP39"/>
    <property type="match status" value="1"/>
</dbReference>
<reference evidence="1 2" key="1">
    <citation type="submission" date="2019-05" db="EMBL/GenBank/DDBJ databases">
        <authorList>
            <person name="Pankratov T."/>
            <person name="Grouzdev D."/>
        </authorList>
    </citation>
    <scope>NUCLEOTIDE SEQUENCE [LARGE SCALE GENOMIC DNA]</scope>
    <source>
        <strain evidence="1 2">KEBCLARHB70R</strain>
    </source>
</reference>